<name>A0A9P9HMA4_FUSSL</name>
<dbReference type="OrthoDB" id="5237464at2759"/>
<reference evidence="1" key="1">
    <citation type="journal article" date="2021" name="Nat. Commun.">
        <title>Genetic determinants of endophytism in the Arabidopsis root mycobiome.</title>
        <authorList>
            <person name="Mesny F."/>
            <person name="Miyauchi S."/>
            <person name="Thiergart T."/>
            <person name="Pickel B."/>
            <person name="Atanasova L."/>
            <person name="Karlsson M."/>
            <person name="Huettel B."/>
            <person name="Barry K.W."/>
            <person name="Haridas S."/>
            <person name="Chen C."/>
            <person name="Bauer D."/>
            <person name="Andreopoulos W."/>
            <person name="Pangilinan J."/>
            <person name="LaButti K."/>
            <person name="Riley R."/>
            <person name="Lipzen A."/>
            <person name="Clum A."/>
            <person name="Drula E."/>
            <person name="Henrissat B."/>
            <person name="Kohler A."/>
            <person name="Grigoriev I.V."/>
            <person name="Martin F.M."/>
            <person name="Hacquard S."/>
        </authorList>
    </citation>
    <scope>NUCLEOTIDE SEQUENCE</scope>
    <source>
        <strain evidence="1">FSSC 5 MPI-SDFR-AT-0091</strain>
    </source>
</reference>
<dbReference type="Proteomes" id="UP000736672">
    <property type="component" value="Unassembled WGS sequence"/>
</dbReference>
<accession>A0A9P9HMA4</accession>
<protein>
    <submittedName>
        <fullName evidence="1">Uncharacterized protein</fullName>
    </submittedName>
</protein>
<evidence type="ECO:0000313" key="2">
    <source>
        <dbReference type="Proteomes" id="UP000736672"/>
    </source>
</evidence>
<sequence>MPQREASCPRGRRWARCLFRHGPKRLRMHLSHGGNRSNRGSRDVAQINLGRDLAGGVLLRAVPRDVAGLAALVAGLASSVKRATVGSSAVSGDVAELAAGVALHGLSLAVTGKVVGATALVASSGTGAASETTTAVTTGEAATAHGGTTAKSRTNRVRAGALSIRCQYMELREMAIRAYSKVTGLAAVVAAAAGASTAQAESRAVSLDVAQTLAVVALLSLSGTGKRAAIGLVA</sequence>
<dbReference type="EMBL" id="JAGTJS010000008">
    <property type="protein sequence ID" value="KAH7259981.1"/>
    <property type="molecule type" value="Genomic_DNA"/>
</dbReference>
<gene>
    <name evidence="1" type="ORF">B0J15DRAFT_274560</name>
</gene>
<dbReference type="AlphaFoldDB" id="A0A9P9HMA4"/>
<proteinExistence type="predicted"/>
<organism evidence="1 2">
    <name type="scientific">Fusarium solani</name>
    <name type="common">Filamentous fungus</name>
    <dbReference type="NCBI Taxonomy" id="169388"/>
    <lineage>
        <taxon>Eukaryota</taxon>
        <taxon>Fungi</taxon>
        <taxon>Dikarya</taxon>
        <taxon>Ascomycota</taxon>
        <taxon>Pezizomycotina</taxon>
        <taxon>Sordariomycetes</taxon>
        <taxon>Hypocreomycetidae</taxon>
        <taxon>Hypocreales</taxon>
        <taxon>Nectriaceae</taxon>
        <taxon>Fusarium</taxon>
        <taxon>Fusarium solani species complex</taxon>
    </lineage>
</organism>
<keyword evidence="2" id="KW-1185">Reference proteome</keyword>
<comment type="caution">
    <text evidence="1">The sequence shown here is derived from an EMBL/GenBank/DDBJ whole genome shotgun (WGS) entry which is preliminary data.</text>
</comment>
<evidence type="ECO:0000313" key="1">
    <source>
        <dbReference type="EMBL" id="KAH7259981.1"/>
    </source>
</evidence>